<dbReference type="SFLD" id="SFLDG01067">
    <property type="entry name" value="SPASM/twitch_domain_containing"/>
    <property type="match status" value="1"/>
</dbReference>
<dbReference type="Pfam" id="PF06463">
    <property type="entry name" value="Mob_synth_C"/>
    <property type="match status" value="1"/>
</dbReference>
<dbReference type="InterPro" id="IPR013483">
    <property type="entry name" value="MoaA"/>
</dbReference>
<dbReference type="InterPro" id="IPR007197">
    <property type="entry name" value="rSAM"/>
</dbReference>
<feature type="region of interest" description="Disordered" evidence="13">
    <location>
        <begin position="308"/>
        <end position="335"/>
    </location>
</feature>
<comment type="cofactor">
    <cofactor evidence="1">
        <name>[4Fe-4S] cluster</name>
        <dbReference type="ChEBI" id="CHEBI:49883"/>
    </cofactor>
</comment>
<dbReference type="GO" id="GO:0061799">
    <property type="term" value="F:cyclic pyranopterin monophosphate synthase activity"/>
    <property type="evidence" value="ECO:0007669"/>
    <property type="project" value="TreeGrafter"/>
</dbReference>
<dbReference type="AlphaFoldDB" id="A0A238YXJ6"/>
<dbReference type="GO" id="GO:0061798">
    <property type="term" value="F:GTP 3',8'-cyclase activity"/>
    <property type="evidence" value="ECO:0007669"/>
    <property type="project" value="UniProtKB-EC"/>
</dbReference>
<dbReference type="SUPFAM" id="SSF102114">
    <property type="entry name" value="Radical SAM enzymes"/>
    <property type="match status" value="1"/>
</dbReference>
<gene>
    <name evidence="15" type="ORF">SAMN06265376_102437</name>
</gene>
<evidence type="ECO:0000256" key="4">
    <source>
        <dbReference type="ARBA" id="ARBA00022691"/>
    </source>
</evidence>
<dbReference type="PROSITE" id="PS01305">
    <property type="entry name" value="MOAA_NIFB_PQQE"/>
    <property type="match status" value="1"/>
</dbReference>
<dbReference type="InterPro" id="IPR050105">
    <property type="entry name" value="MoCo_biosynth_MoaA/MoaC"/>
</dbReference>
<dbReference type="GO" id="GO:0046872">
    <property type="term" value="F:metal ion binding"/>
    <property type="evidence" value="ECO:0007669"/>
    <property type="project" value="UniProtKB-KW"/>
</dbReference>
<dbReference type="SFLD" id="SFLDG01386">
    <property type="entry name" value="main_SPASM_domain-containing"/>
    <property type="match status" value="1"/>
</dbReference>
<evidence type="ECO:0000256" key="13">
    <source>
        <dbReference type="SAM" id="MobiDB-lite"/>
    </source>
</evidence>
<dbReference type="EC" id="4.1.99.22" evidence="2"/>
<dbReference type="PANTHER" id="PTHR22960">
    <property type="entry name" value="MOLYBDOPTERIN COFACTOR SYNTHESIS PROTEIN A"/>
    <property type="match status" value="1"/>
</dbReference>
<dbReference type="InterPro" id="IPR013785">
    <property type="entry name" value="Aldolase_TIM"/>
</dbReference>
<dbReference type="InterPro" id="IPR058240">
    <property type="entry name" value="rSAM_sf"/>
</dbReference>
<dbReference type="NCBIfam" id="TIGR02666">
    <property type="entry name" value="moaA"/>
    <property type="match status" value="1"/>
</dbReference>
<evidence type="ECO:0000256" key="3">
    <source>
        <dbReference type="ARBA" id="ARBA00022485"/>
    </source>
</evidence>
<evidence type="ECO:0000256" key="2">
    <source>
        <dbReference type="ARBA" id="ARBA00012167"/>
    </source>
</evidence>
<keyword evidence="7" id="KW-0408">Iron</keyword>
<dbReference type="GO" id="GO:0051539">
    <property type="term" value="F:4 iron, 4 sulfur cluster binding"/>
    <property type="evidence" value="ECO:0007669"/>
    <property type="project" value="UniProtKB-KW"/>
</dbReference>
<accession>A0A238YXJ6</accession>
<organism evidence="15 16">
    <name type="scientific">Dokdonia pacifica</name>
    <dbReference type="NCBI Taxonomy" id="1627892"/>
    <lineage>
        <taxon>Bacteria</taxon>
        <taxon>Pseudomonadati</taxon>
        <taxon>Bacteroidota</taxon>
        <taxon>Flavobacteriia</taxon>
        <taxon>Flavobacteriales</taxon>
        <taxon>Flavobacteriaceae</taxon>
        <taxon>Dokdonia</taxon>
    </lineage>
</organism>
<dbReference type="GO" id="GO:0005525">
    <property type="term" value="F:GTP binding"/>
    <property type="evidence" value="ECO:0007669"/>
    <property type="project" value="UniProtKB-KW"/>
</dbReference>
<evidence type="ECO:0000256" key="11">
    <source>
        <dbReference type="ARBA" id="ARBA00023239"/>
    </source>
</evidence>
<dbReference type="InterPro" id="IPR006638">
    <property type="entry name" value="Elp3/MiaA/NifB-like_rSAM"/>
</dbReference>
<keyword evidence="3" id="KW-0004">4Fe-4S</keyword>
<dbReference type="SFLD" id="SFLDS00029">
    <property type="entry name" value="Radical_SAM"/>
    <property type="match status" value="1"/>
</dbReference>
<dbReference type="RefSeq" id="WP_089371179.1">
    <property type="nucleotide sequence ID" value="NZ_BMEP01000001.1"/>
</dbReference>
<evidence type="ECO:0000256" key="10">
    <source>
        <dbReference type="ARBA" id="ARBA00023150"/>
    </source>
</evidence>
<evidence type="ECO:0000256" key="7">
    <source>
        <dbReference type="ARBA" id="ARBA00023004"/>
    </source>
</evidence>
<keyword evidence="10" id="KW-0501">Molybdenum cofactor biosynthesis</keyword>
<dbReference type="SMART" id="SM00729">
    <property type="entry name" value="Elp3"/>
    <property type="match status" value="1"/>
</dbReference>
<dbReference type="InterPro" id="IPR040064">
    <property type="entry name" value="MoaA-like"/>
</dbReference>
<evidence type="ECO:0000313" key="16">
    <source>
        <dbReference type="Proteomes" id="UP000198379"/>
    </source>
</evidence>
<dbReference type="UniPathway" id="UPA00344"/>
<keyword evidence="11" id="KW-0456">Lyase</keyword>
<evidence type="ECO:0000256" key="8">
    <source>
        <dbReference type="ARBA" id="ARBA00023014"/>
    </source>
</evidence>
<keyword evidence="5" id="KW-0479">Metal-binding</keyword>
<evidence type="ECO:0000256" key="12">
    <source>
        <dbReference type="ARBA" id="ARBA00048697"/>
    </source>
</evidence>
<keyword evidence="6" id="KW-0547">Nucleotide-binding</keyword>
<keyword evidence="4" id="KW-0949">S-adenosyl-L-methionine</keyword>
<keyword evidence="16" id="KW-1185">Reference proteome</keyword>
<dbReference type="PANTHER" id="PTHR22960:SF0">
    <property type="entry name" value="MOLYBDENUM COFACTOR BIOSYNTHESIS PROTEIN 1"/>
    <property type="match status" value="1"/>
</dbReference>
<sequence length="335" mass="37881">MIEPQHILTDTFGRKHNYLRISLTERCNLRCSYCMPVDGVPLTPNAHLMNAEELFEIAQLFVNEGVDKIRLTGGEPLVRKDFPEILTSLATLPVALSITSNGVSIDRHIDLLKACGVSTINLSLDTLDTAKFKKITFRNYFDKVYENIFKLIEADFNVKVNVVLMKGVNDNEIIDFIEFTKKYPVNVRFIEFMPFDGNSWNREKTVSLKEILDTLHTAFTKEDLIRLPDAPNDTAKNYKVAGYKGTFGIISTVTNPFCDSCNRVRLTANGQLKNCLFSTTESDLLTPLRAGKDIRPIVQKAMLGKHKMRGGLNTPEQFNDPKEHTENRSMIRIGG</sequence>
<feature type="compositionally biased region" description="Basic and acidic residues" evidence="13">
    <location>
        <begin position="319"/>
        <end position="329"/>
    </location>
</feature>
<evidence type="ECO:0000313" key="15">
    <source>
        <dbReference type="EMBL" id="SNR75780.1"/>
    </source>
</evidence>
<dbReference type="CDD" id="cd01335">
    <property type="entry name" value="Radical_SAM"/>
    <property type="match status" value="1"/>
</dbReference>
<dbReference type="SFLD" id="SFLDG01383">
    <property type="entry name" value="cyclic_pyranopterin_phosphate"/>
    <property type="match status" value="1"/>
</dbReference>
<dbReference type="CDD" id="cd21117">
    <property type="entry name" value="Twitch_MoaA"/>
    <property type="match status" value="1"/>
</dbReference>
<evidence type="ECO:0000256" key="5">
    <source>
        <dbReference type="ARBA" id="ARBA00022723"/>
    </source>
</evidence>
<dbReference type="EMBL" id="FZNY01000002">
    <property type="protein sequence ID" value="SNR75780.1"/>
    <property type="molecule type" value="Genomic_DNA"/>
</dbReference>
<keyword evidence="8" id="KW-0411">Iron-sulfur</keyword>
<feature type="domain" description="Radical SAM core" evidence="14">
    <location>
        <begin position="11"/>
        <end position="237"/>
    </location>
</feature>
<dbReference type="PROSITE" id="PS51918">
    <property type="entry name" value="RADICAL_SAM"/>
    <property type="match status" value="1"/>
</dbReference>
<proteinExistence type="predicted"/>
<evidence type="ECO:0000256" key="9">
    <source>
        <dbReference type="ARBA" id="ARBA00023134"/>
    </source>
</evidence>
<evidence type="ECO:0000256" key="1">
    <source>
        <dbReference type="ARBA" id="ARBA00001966"/>
    </source>
</evidence>
<dbReference type="GO" id="GO:0006777">
    <property type="term" value="P:Mo-molybdopterin cofactor biosynthetic process"/>
    <property type="evidence" value="ECO:0007669"/>
    <property type="project" value="UniProtKB-KW"/>
</dbReference>
<comment type="catalytic activity">
    <reaction evidence="12">
        <text>GTP + AH2 + S-adenosyl-L-methionine = (8S)-3',8-cyclo-7,8-dihydroguanosine 5'-triphosphate + 5'-deoxyadenosine + L-methionine + A + H(+)</text>
        <dbReference type="Rhea" id="RHEA:49576"/>
        <dbReference type="ChEBI" id="CHEBI:13193"/>
        <dbReference type="ChEBI" id="CHEBI:15378"/>
        <dbReference type="ChEBI" id="CHEBI:17319"/>
        <dbReference type="ChEBI" id="CHEBI:17499"/>
        <dbReference type="ChEBI" id="CHEBI:37565"/>
        <dbReference type="ChEBI" id="CHEBI:57844"/>
        <dbReference type="ChEBI" id="CHEBI:59789"/>
        <dbReference type="ChEBI" id="CHEBI:131766"/>
        <dbReference type="EC" id="4.1.99.22"/>
    </reaction>
</comment>
<dbReference type="Gene3D" id="3.20.20.70">
    <property type="entry name" value="Aldolase class I"/>
    <property type="match status" value="1"/>
</dbReference>
<keyword evidence="9" id="KW-0342">GTP-binding</keyword>
<protein>
    <recommendedName>
        <fullName evidence="2">GTP 3',8-cyclase</fullName>
        <ecNumber evidence="2">4.1.99.22</ecNumber>
    </recommendedName>
</protein>
<name>A0A238YXJ6_9FLAO</name>
<evidence type="ECO:0000256" key="6">
    <source>
        <dbReference type="ARBA" id="ARBA00022741"/>
    </source>
</evidence>
<dbReference type="InterPro" id="IPR000385">
    <property type="entry name" value="MoaA_NifB_PqqE_Fe-S-bd_CS"/>
</dbReference>
<dbReference type="Pfam" id="PF04055">
    <property type="entry name" value="Radical_SAM"/>
    <property type="match status" value="1"/>
</dbReference>
<evidence type="ECO:0000259" key="14">
    <source>
        <dbReference type="PROSITE" id="PS51918"/>
    </source>
</evidence>
<reference evidence="15 16" key="1">
    <citation type="submission" date="2017-06" db="EMBL/GenBank/DDBJ databases">
        <authorList>
            <person name="Kim H.J."/>
            <person name="Triplett B.A."/>
        </authorList>
    </citation>
    <scope>NUCLEOTIDE SEQUENCE [LARGE SCALE GENOMIC DNA]</scope>
    <source>
        <strain evidence="15 16">DSM 25597</strain>
    </source>
</reference>
<dbReference type="Proteomes" id="UP000198379">
    <property type="component" value="Unassembled WGS sequence"/>
</dbReference>
<dbReference type="InterPro" id="IPR010505">
    <property type="entry name" value="MoaA_twitch"/>
</dbReference>
<dbReference type="OrthoDB" id="9763993at2"/>